<dbReference type="GO" id="GO:0009055">
    <property type="term" value="F:electron transfer activity"/>
    <property type="evidence" value="ECO:0007669"/>
    <property type="project" value="InterPro"/>
</dbReference>
<dbReference type="InterPro" id="IPR051459">
    <property type="entry name" value="Cytochrome_c-type_DH"/>
</dbReference>
<dbReference type="Proteomes" id="UP000281547">
    <property type="component" value="Unassembled WGS sequence"/>
</dbReference>
<dbReference type="SUPFAM" id="SSF46626">
    <property type="entry name" value="Cytochrome c"/>
    <property type="match status" value="1"/>
</dbReference>
<gene>
    <name evidence="11" type="ORF">EMQ25_06405</name>
</gene>
<evidence type="ECO:0000313" key="11">
    <source>
        <dbReference type="EMBL" id="RUT32770.1"/>
    </source>
</evidence>
<evidence type="ECO:0000256" key="7">
    <source>
        <dbReference type="ARBA" id="ARBA00023004"/>
    </source>
</evidence>
<keyword evidence="2" id="KW-0813">Transport</keyword>
<comment type="cofactor">
    <cofactor evidence="1">
        <name>heme c</name>
        <dbReference type="ChEBI" id="CHEBI:61717"/>
    </cofactor>
</comment>
<name>A0A433XFD6_9HYPH</name>
<feature type="domain" description="Cytochrome c" evidence="10">
    <location>
        <begin position="58"/>
        <end position="133"/>
    </location>
</feature>
<keyword evidence="12" id="KW-1185">Reference proteome</keyword>
<evidence type="ECO:0000256" key="8">
    <source>
        <dbReference type="PROSITE-ProRule" id="PRU00433"/>
    </source>
</evidence>
<evidence type="ECO:0000259" key="10">
    <source>
        <dbReference type="PROSITE" id="PS51007"/>
    </source>
</evidence>
<evidence type="ECO:0000256" key="2">
    <source>
        <dbReference type="ARBA" id="ARBA00022448"/>
    </source>
</evidence>
<sequence length="149" mass="14988">MIGKKVLSFGLAAVLGGALASATIAGGLPGAPALTGSVFDAAAPVLRVAQADDEMLAAMMSEGEPIYQDFCSACHGTSGRGDVGPGLVGNGRLADPAFVYRQIAQGGSEMPGFDGVLSEEELLAVGHYVMNAWGNEYGPLTAETAGIAE</sequence>
<keyword evidence="3 8" id="KW-0349">Heme</keyword>
<dbReference type="EMBL" id="RZNJ01000002">
    <property type="protein sequence ID" value="RUT32770.1"/>
    <property type="molecule type" value="Genomic_DNA"/>
</dbReference>
<organism evidence="11 12">
    <name type="scientific">Arsenicitalea aurantiaca</name>
    <dbReference type="NCBI Taxonomy" id="1783274"/>
    <lineage>
        <taxon>Bacteria</taxon>
        <taxon>Pseudomonadati</taxon>
        <taxon>Pseudomonadota</taxon>
        <taxon>Alphaproteobacteria</taxon>
        <taxon>Hyphomicrobiales</taxon>
        <taxon>Devosiaceae</taxon>
        <taxon>Arsenicitalea</taxon>
    </lineage>
</organism>
<dbReference type="InterPro" id="IPR009056">
    <property type="entry name" value="Cyt_c-like_dom"/>
</dbReference>
<reference evidence="11 12" key="1">
    <citation type="journal article" date="2016" name="Int. J. Syst. Evol. Microbiol.">
        <title>Arsenicitalea aurantiaca gen. nov., sp. nov., a new member of the family Hyphomicrobiaceae, isolated from high-arsenic sediment.</title>
        <authorList>
            <person name="Mu Y."/>
            <person name="Zhou L."/>
            <person name="Zeng X.C."/>
            <person name="Liu L."/>
            <person name="Pan Y."/>
            <person name="Chen X."/>
            <person name="Wang J."/>
            <person name="Li S."/>
            <person name="Li W.J."/>
            <person name="Wang Y."/>
        </authorList>
    </citation>
    <scope>NUCLEOTIDE SEQUENCE [LARGE SCALE GENOMIC DNA]</scope>
    <source>
        <strain evidence="11 12">42-50</strain>
    </source>
</reference>
<evidence type="ECO:0000256" key="1">
    <source>
        <dbReference type="ARBA" id="ARBA00001926"/>
    </source>
</evidence>
<keyword evidence="7 8" id="KW-0408">Iron</keyword>
<keyword evidence="5 8" id="KW-0479">Metal-binding</keyword>
<dbReference type="GO" id="GO:0005506">
    <property type="term" value="F:iron ion binding"/>
    <property type="evidence" value="ECO:0007669"/>
    <property type="project" value="InterPro"/>
</dbReference>
<dbReference type="PRINTS" id="PR00605">
    <property type="entry name" value="CYTCHROMECIC"/>
</dbReference>
<dbReference type="AlphaFoldDB" id="A0A433XFD6"/>
<dbReference type="Gene3D" id="1.10.760.10">
    <property type="entry name" value="Cytochrome c-like domain"/>
    <property type="match status" value="1"/>
</dbReference>
<keyword evidence="6" id="KW-0249">Electron transport</keyword>
<evidence type="ECO:0000256" key="4">
    <source>
        <dbReference type="ARBA" id="ARBA00022660"/>
    </source>
</evidence>
<evidence type="ECO:0000256" key="5">
    <source>
        <dbReference type="ARBA" id="ARBA00022723"/>
    </source>
</evidence>
<proteinExistence type="predicted"/>
<dbReference type="PROSITE" id="PS51007">
    <property type="entry name" value="CYTC"/>
    <property type="match status" value="1"/>
</dbReference>
<evidence type="ECO:0000313" key="12">
    <source>
        <dbReference type="Proteomes" id="UP000281547"/>
    </source>
</evidence>
<dbReference type="OrthoDB" id="5523448at2"/>
<dbReference type="PANTHER" id="PTHR35008:SF4">
    <property type="entry name" value="BLL4482 PROTEIN"/>
    <property type="match status" value="1"/>
</dbReference>
<feature type="chain" id="PRO_5019588266" evidence="9">
    <location>
        <begin position="21"/>
        <end position="149"/>
    </location>
</feature>
<accession>A0A433XFD6</accession>
<dbReference type="RefSeq" id="WP_127187727.1">
    <property type="nucleotide sequence ID" value="NZ_RZNJ01000002.1"/>
</dbReference>
<keyword evidence="9" id="KW-0732">Signal</keyword>
<comment type="caution">
    <text evidence="11">The sequence shown here is derived from an EMBL/GenBank/DDBJ whole genome shotgun (WGS) entry which is preliminary data.</text>
</comment>
<dbReference type="InterPro" id="IPR008168">
    <property type="entry name" value="Cyt_C_IC"/>
</dbReference>
<dbReference type="Pfam" id="PF13442">
    <property type="entry name" value="Cytochrome_CBB3"/>
    <property type="match status" value="1"/>
</dbReference>
<evidence type="ECO:0000256" key="9">
    <source>
        <dbReference type="SAM" id="SignalP"/>
    </source>
</evidence>
<keyword evidence="4" id="KW-0679">Respiratory chain</keyword>
<dbReference type="PANTHER" id="PTHR35008">
    <property type="entry name" value="BLL4482 PROTEIN-RELATED"/>
    <property type="match status" value="1"/>
</dbReference>
<evidence type="ECO:0000256" key="6">
    <source>
        <dbReference type="ARBA" id="ARBA00022982"/>
    </source>
</evidence>
<protein>
    <submittedName>
        <fullName evidence="11">Cytochrome c</fullName>
    </submittedName>
</protein>
<dbReference type="InterPro" id="IPR036909">
    <property type="entry name" value="Cyt_c-like_dom_sf"/>
</dbReference>
<feature type="signal peptide" evidence="9">
    <location>
        <begin position="1"/>
        <end position="20"/>
    </location>
</feature>
<evidence type="ECO:0000256" key="3">
    <source>
        <dbReference type="ARBA" id="ARBA00022617"/>
    </source>
</evidence>
<dbReference type="GO" id="GO:0020037">
    <property type="term" value="F:heme binding"/>
    <property type="evidence" value="ECO:0007669"/>
    <property type="project" value="InterPro"/>
</dbReference>